<protein>
    <submittedName>
        <fullName evidence="2">Protein FAM32A</fullName>
    </submittedName>
</protein>
<evidence type="ECO:0000256" key="1">
    <source>
        <dbReference type="ARBA" id="ARBA00008948"/>
    </source>
</evidence>
<organism evidence="2">
    <name type="scientific">Hydra vulgaris</name>
    <name type="common">Hydra</name>
    <name type="synonym">Hydra attenuata</name>
    <dbReference type="NCBI Taxonomy" id="6087"/>
    <lineage>
        <taxon>Eukaryota</taxon>
        <taxon>Metazoa</taxon>
        <taxon>Cnidaria</taxon>
        <taxon>Hydrozoa</taxon>
        <taxon>Hydroidolina</taxon>
        <taxon>Anthoathecata</taxon>
        <taxon>Aplanulata</taxon>
        <taxon>Hydridae</taxon>
        <taxon>Hydra</taxon>
    </lineage>
</organism>
<dbReference type="PANTHER" id="PTHR13282:SF6">
    <property type="entry name" value="PROTEIN FAM32A"/>
    <property type="match status" value="1"/>
</dbReference>
<dbReference type="OrthoDB" id="205403at2759"/>
<dbReference type="InterPro" id="IPR013865">
    <property type="entry name" value="FAM32A"/>
</dbReference>
<name>T2M2A3_HYDVU</name>
<comment type="similarity">
    <text evidence="1">Belongs to the FAM32 family.</text>
</comment>
<evidence type="ECO:0000313" key="2">
    <source>
        <dbReference type="EMBL" id="CDG66368.1"/>
    </source>
</evidence>
<feature type="non-terminal residue" evidence="2">
    <location>
        <position position="1"/>
    </location>
</feature>
<dbReference type="GO" id="GO:0005730">
    <property type="term" value="C:nucleolus"/>
    <property type="evidence" value="ECO:0007669"/>
    <property type="project" value="TreeGrafter"/>
</dbReference>
<dbReference type="Pfam" id="PF08555">
    <property type="entry name" value="FAM32A"/>
    <property type="match status" value="1"/>
</dbReference>
<dbReference type="AlphaFoldDB" id="T2M2A3"/>
<gene>
    <name evidence="2" type="primary">FAM32A</name>
</gene>
<reference evidence="2" key="1">
    <citation type="journal article" date="2013" name="Genome Biol. Evol.">
        <title>Punctuated emergences of genetic and phenotypic innovations in eumetazoan, bilaterian, euteleostome, and hominidae ancestors.</title>
        <authorList>
            <person name="Wenger Y."/>
            <person name="Galliot B."/>
        </authorList>
    </citation>
    <scope>NUCLEOTIDE SEQUENCE</scope>
    <source>
        <tissue evidence="2">Whole animals</tissue>
    </source>
</reference>
<proteinExistence type="evidence at transcript level"/>
<sequence>IYKIMADDPYEGVSGGGLKLKIAGGSKVIKKKKSKKNISKETLEATLSARTSSKQDGGASVKKTAAELAFEKAQEKRASERILKKASKTHKQRVEELNEYLGSLSEHYDVQKVSWTK</sequence>
<dbReference type="EMBL" id="HAAD01000136">
    <property type="protein sequence ID" value="CDG66368.1"/>
    <property type="molecule type" value="mRNA"/>
</dbReference>
<accession>T2M2A3</accession>
<dbReference type="PANTHER" id="PTHR13282">
    <property type="entry name" value="PROTEIN FAM32A"/>
    <property type="match status" value="1"/>
</dbReference>